<evidence type="ECO:0000256" key="6">
    <source>
        <dbReference type="SAM" id="MobiDB-lite"/>
    </source>
</evidence>
<feature type="region of interest" description="Disordered" evidence="6">
    <location>
        <begin position="1"/>
        <end position="40"/>
    </location>
</feature>
<feature type="region of interest" description="Disordered" evidence="6">
    <location>
        <begin position="221"/>
        <end position="273"/>
    </location>
</feature>
<evidence type="ECO:0000256" key="1">
    <source>
        <dbReference type="ARBA" id="ARBA00004123"/>
    </source>
</evidence>
<organism evidence="7 8">
    <name type="scientific">Hyaloscypha variabilis (strain UAMH 11265 / GT02V1 / F)</name>
    <name type="common">Meliniomyces variabilis</name>
    <dbReference type="NCBI Taxonomy" id="1149755"/>
    <lineage>
        <taxon>Eukaryota</taxon>
        <taxon>Fungi</taxon>
        <taxon>Dikarya</taxon>
        <taxon>Ascomycota</taxon>
        <taxon>Pezizomycotina</taxon>
        <taxon>Leotiomycetes</taxon>
        <taxon>Helotiales</taxon>
        <taxon>Hyaloscyphaceae</taxon>
        <taxon>Hyaloscypha</taxon>
        <taxon>Hyaloscypha variabilis</taxon>
    </lineage>
</organism>
<dbReference type="STRING" id="1149755.A0A2J6R8E2"/>
<accession>A0A2J6R8E2</accession>
<gene>
    <name evidence="7" type="ORF">L207DRAFT_496654</name>
</gene>
<feature type="region of interest" description="Disordered" evidence="6">
    <location>
        <begin position="504"/>
        <end position="550"/>
    </location>
</feature>
<keyword evidence="3" id="KW-0805">Transcription regulation</keyword>
<keyword evidence="4" id="KW-0804">Transcription</keyword>
<dbReference type="PANTHER" id="PTHR21964">
    <property type="entry name" value="BREAST CANCER METASTASIS-SUPPRESSOR 1"/>
    <property type="match status" value="1"/>
</dbReference>
<reference evidence="7 8" key="1">
    <citation type="submission" date="2016-04" db="EMBL/GenBank/DDBJ databases">
        <title>A degradative enzymes factory behind the ericoid mycorrhizal symbiosis.</title>
        <authorList>
            <consortium name="DOE Joint Genome Institute"/>
            <person name="Martino E."/>
            <person name="Morin E."/>
            <person name="Grelet G."/>
            <person name="Kuo A."/>
            <person name="Kohler A."/>
            <person name="Daghino S."/>
            <person name="Barry K."/>
            <person name="Choi C."/>
            <person name="Cichocki N."/>
            <person name="Clum A."/>
            <person name="Copeland A."/>
            <person name="Hainaut M."/>
            <person name="Haridas S."/>
            <person name="Labutti K."/>
            <person name="Lindquist E."/>
            <person name="Lipzen A."/>
            <person name="Khouja H.-R."/>
            <person name="Murat C."/>
            <person name="Ohm R."/>
            <person name="Olson A."/>
            <person name="Spatafora J."/>
            <person name="Veneault-Fourrey C."/>
            <person name="Henrissat B."/>
            <person name="Grigoriev I."/>
            <person name="Martin F."/>
            <person name="Perotto S."/>
        </authorList>
    </citation>
    <scope>NUCLEOTIDE SEQUENCE [LARGE SCALE GENOMIC DNA]</scope>
    <source>
        <strain evidence="7 8">F</strain>
    </source>
</reference>
<dbReference type="Proteomes" id="UP000235786">
    <property type="component" value="Unassembled WGS sequence"/>
</dbReference>
<evidence type="ECO:0000256" key="2">
    <source>
        <dbReference type="ARBA" id="ARBA00022491"/>
    </source>
</evidence>
<dbReference type="SMART" id="SM01401">
    <property type="entry name" value="Sds3"/>
    <property type="match status" value="1"/>
</dbReference>
<proteinExistence type="predicted"/>
<sequence length="550" mass="60399">MAAMIPSPDQSPIIGASHRIDRQQSNSPPLQEQQLSKRDKRRTNLANRLAEITAQFSDNRDVHYRNQLQALQIDINLIGEANAQGDMPLPDSPGAIDKLVRDNLQKNLMKAIGANVPLRAGRVYADFAKEINDAMEEKDAMLAMHKRDFEVKLSELTADYAYRQKLASNEYHALSTTLRDRLINSVTSKKNRLAKDNASLELGENSNSLLLHPSQFGVANPASPGGLIGKRATRHRRDVDDLPSFTESNKRKRKAHDSDESPAPTRQRIDNGNSTPIWLAEQNALKAVQVDSALYSVEKLFTEKELAMTYNAAALAAHSYMQRQKTSDESDSPPNGKSDSSSENEKAIAAAAEADPEDADSPPGGASMERQYSHATRSTRGVNSYLTGIGIDALGDINYPGTFDALVKQIPKLPPIGLAYGTKTYSNKDPASAGFAAGMTVDDANAEFELIKRARMYNEENGYGKNLERDEGARSLLEVASDVKKRYSWVKSDNKDLLKEVVSSVREEGNENNEAVLTPGGEQMSRQNTGDSMVRTASSRGRNPKARNPV</sequence>
<feature type="compositionally biased region" description="Polar residues" evidence="6">
    <location>
        <begin position="23"/>
        <end position="34"/>
    </location>
</feature>
<evidence type="ECO:0000256" key="3">
    <source>
        <dbReference type="ARBA" id="ARBA00023015"/>
    </source>
</evidence>
<dbReference type="GO" id="GO:0010468">
    <property type="term" value="P:regulation of gene expression"/>
    <property type="evidence" value="ECO:0007669"/>
    <property type="project" value="UniProtKB-ARBA"/>
</dbReference>
<keyword evidence="5" id="KW-0539">Nucleus</keyword>
<evidence type="ECO:0000313" key="8">
    <source>
        <dbReference type="Proteomes" id="UP000235786"/>
    </source>
</evidence>
<feature type="region of interest" description="Disordered" evidence="6">
    <location>
        <begin position="321"/>
        <end position="377"/>
    </location>
</feature>
<feature type="compositionally biased region" description="Polar residues" evidence="6">
    <location>
        <begin position="524"/>
        <end position="541"/>
    </location>
</feature>
<name>A0A2J6R8E2_HYAVF</name>
<comment type="subcellular location">
    <subcellularLocation>
        <location evidence="1">Nucleus</location>
    </subcellularLocation>
</comment>
<evidence type="ECO:0000256" key="4">
    <source>
        <dbReference type="ARBA" id="ARBA00023163"/>
    </source>
</evidence>
<keyword evidence="8" id="KW-1185">Reference proteome</keyword>
<evidence type="ECO:0000313" key="7">
    <source>
        <dbReference type="EMBL" id="PMD34773.1"/>
    </source>
</evidence>
<dbReference type="Pfam" id="PF08598">
    <property type="entry name" value="Sds3"/>
    <property type="match status" value="1"/>
</dbReference>
<dbReference type="OrthoDB" id="70376at2759"/>
<protein>
    <submittedName>
        <fullName evidence="7">Uncharacterized protein</fullName>
    </submittedName>
</protein>
<dbReference type="InterPro" id="IPR013907">
    <property type="entry name" value="Sds3"/>
</dbReference>
<evidence type="ECO:0000256" key="5">
    <source>
        <dbReference type="ARBA" id="ARBA00023242"/>
    </source>
</evidence>
<dbReference type="GO" id="GO:0005654">
    <property type="term" value="C:nucleoplasm"/>
    <property type="evidence" value="ECO:0007669"/>
    <property type="project" value="UniProtKB-ARBA"/>
</dbReference>
<dbReference type="AlphaFoldDB" id="A0A2J6R8E2"/>
<dbReference type="EMBL" id="KZ613953">
    <property type="protein sequence ID" value="PMD34773.1"/>
    <property type="molecule type" value="Genomic_DNA"/>
</dbReference>
<keyword evidence="2" id="KW-0678">Repressor</keyword>